<dbReference type="Gramene" id="TuG1812G0100004233.01.T01">
    <property type="protein sequence ID" value="TuG1812G0100004233.01.T01.cds280734"/>
    <property type="gene ID" value="TuG1812G0100004233.01"/>
</dbReference>
<protein>
    <submittedName>
        <fullName evidence="1">Uncharacterized protein</fullName>
    </submittedName>
</protein>
<accession>A0A8R7P7Y5</accession>
<evidence type="ECO:0000313" key="1">
    <source>
        <dbReference type="EnsemblPlants" id="TuG1812G0100004233.01.T01.cds280734"/>
    </source>
</evidence>
<evidence type="ECO:0000313" key="2">
    <source>
        <dbReference type="Proteomes" id="UP000015106"/>
    </source>
</evidence>
<name>A0A8R7P7Y5_TRIUA</name>
<dbReference type="Proteomes" id="UP000015106">
    <property type="component" value="Chromosome 1"/>
</dbReference>
<organism evidence="1 2">
    <name type="scientific">Triticum urartu</name>
    <name type="common">Red wild einkorn</name>
    <name type="synonym">Crithodium urartu</name>
    <dbReference type="NCBI Taxonomy" id="4572"/>
    <lineage>
        <taxon>Eukaryota</taxon>
        <taxon>Viridiplantae</taxon>
        <taxon>Streptophyta</taxon>
        <taxon>Embryophyta</taxon>
        <taxon>Tracheophyta</taxon>
        <taxon>Spermatophyta</taxon>
        <taxon>Magnoliopsida</taxon>
        <taxon>Liliopsida</taxon>
        <taxon>Poales</taxon>
        <taxon>Poaceae</taxon>
        <taxon>BOP clade</taxon>
        <taxon>Pooideae</taxon>
        <taxon>Triticodae</taxon>
        <taxon>Triticeae</taxon>
        <taxon>Triticinae</taxon>
        <taxon>Triticum</taxon>
    </lineage>
</organism>
<dbReference type="Gramene" id="TuG1812G0100004233.01.T02">
    <property type="protein sequence ID" value="TuG1812G0100004233.01.T02.cds280737"/>
    <property type="gene ID" value="TuG1812G0100004233.01"/>
</dbReference>
<dbReference type="EnsemblPlants" id="TuG1812G0100004233.01.T02">
    <property type="protein sequence ID" value="TuG1812G0100004233.01.T02.cds280737"/>
    <property type="gene ID" value="TuG1812G0100004233.01"/>
</dbReference>
<reference evidence="1" key="2">
    <citation type="submission" date="2018-03" db="EMBL/GenBank/DDBJ databases">
        <title>The Triticum urartu genome reveals the dynamic nature of wheat genome evolution.</title>
        <authorList>
            <person name="Ling H."/>
            <person name="Ma B."/>
            <person name="Shi X."/>
            <person name="Liu H."/>
            <person name="Dong L."/>
            <person name="Sun H."/>
            <person name="Cao Y."/>
            <person name="Gao Q."/>
            <person name="Zheng S."/>
            <person name="Li Y."/>
            <person name="Yu Y."/>
            <person name="Du H."/>
            <person name="Qi M."/>
            <person name="Li Y."/>
            <person name="Yu H."/>
            <person name="Cui Y."/>
            <person name="Wang N."/>
            <person name="Chen C."/>
            <person name="Wu H."/>
            <person name="Zhao Y."/>
            <person name="Zhang J."/>
            <person name="Li Y."/>
            <person name="Zhou W."/>
            <person name="Zhang B."/>
            <person name="Hu W."/>
            <person name="Eijk M."/>
            <person name="Tang J."/>
            <person name="Witsenboer H."/>
            <person name="Zhao S."/>
            <person name="Li Z."/>
            <person name="Zhang A."/>
            <person name="Wang D."/>
            <person name="Liang C."/>
        </authorList>
    </citation>
    <scope>NUCLEOTIDE SEQUENCE [LARGE SCALE GENOMIC DNA]</scope>
    <source>
        <strain evidence="1">cv. G1812</strain>
    </source>
</reference>
<keyword evidence="2" id="KW-1185">Reference proteome</keyword>
<dbReference type="AlphaFoldDB" id="A0A8R7P7Y5"/>
<dbReference type="EnsemblPlants" id="TuG1812G0100004233.01.T01">
    <property type="protein sequence ID" value="TuG1812G0100004233.01.T01.cds280734"/>
    <property type="gene ID" value="TuG1812G0100004233.01"/>
</dbReference>
<sequence>MMCHLISLCVSSTLPNGYLVYVISRAQPRSCLHSLCDFSSVAANEPSICDFSSLGRVMNPLPEVSSLD</sequence>
<reference evidence="2" key="1">
    <citation type="journal article" date="2013" name="Nature">
        <title>Draft genome of the wheat A-genome progenitor Triticum urartu.</title>
        <authorList>
            <person name="Ling H.Q."/>
            <person name="Zhao S."/>
            <person name="Liu D."/>
            <person name="Wang J."/>
            <person name="Sun H."/>
            <person name="Zhang C."/>
            <person name="Fan H."/>
            <person name="Li D."/>
            <person name="Dong L."/>
            <person name="Tao Y."/>
            <person name="Gao C."/>
            <person name="Wu H."/>
            <person name="Li Y."/>
            <person name="Cui Y."/>
            <person name="Guo X."/>
            <person name="Zheng S."/>
            <person name="Wang B."/>
            <person name="Yu K."/>
            <person name="Liang Q."/>
            <person name="Yang W."/>
            <person name="Lou X."/>
            <person name="Chen J."/>
            <person name="Feng M."/>
            <person name="Jian J."/>
            <person name="Zhang X."/>
            <person name="Luo G."/>
            <person name="Jiang Y."/>
            <person name="Liu J."/>
            <person name="Wang Z."/>
            <person name="Sha Y."/>
            <person name="Zhang B."/>
            <person name="Wu H."/>
            <person name="Tang D."/>
            <person name="Shen Q."/>
            <person name="Xue P."/>
            <person name="Zou S."/>
            <person name="Wang X."/>
            <person name="Liu X."/>
            <person name="Wang F."/>
            <person name="Yang Y."/>
            <person name="An X."/>
            <person name="Dong Z."/>
            <person name="Zhang K."/>
            <person name="Zhang X."/>
            <person name="Luo M.C."/>
            <person name="Dvorak J."/>
            <person name="Tong Y."/>
            <person name="Wang J."/>
            <person name="Yang H."/>
            <person name="Li Z."/>
            <person name="Wang D."/>
            <person name="Zhang A."/>
            <person name="Wang J."/>
        </authorList>
    </citation>
    <scope>NUCLEOTIDE SEQUENCE</scope>
    <source>
        <strain evidence="2">cv. G1812</strain>
    </source>
</reference>
<reference evidence="1" key="3">
    <citation type="submission" date="2022-06" db="UniProtKB">
        <authorList>
            <consortium name="EnsemblPlants"/>
        </authorList>
    </citation>
    <scope>IDENTIFICATION</scope>
</reference>
<proteinExistence type="predicted"/>